<feature type="transmembrane region" description="Helical" evidence="6">
    <location>
        <begin position="219"/>
        <end position="241"/>
    </location>
</feature>
<comment type="caution">
    <text evidence="7">The sequence shown here is derived from an EMBL/GenBank/DDBJ whole genome shotgun (WGS) entry which is preliminary data.</text>
</comment>
<evidence type="ECO:0000256" key="4">
    <source>
        <dbReference type="ARBA" id="ARBA00022989"/>
    </source>
</evidence>
<keyword evidence="2" id="KW-1003">Cell membrane</keyword>
<feature type="transmembrane region" description="Helical" evidence="6">
    <location>
        <begin position="41"/>
        <end position="64"/>
    </location>
</feature>
<sequence>MNAPSDIPVPRLIRRRKWATICWRIFLQLFDMDTSLRCAGAAFFAFLSLFPALAIIVFAFGLLVTGDFIASAAERLRGLVPSDALDLIHGQLLKLVNEPTQNLSIGLAISAAVALWSGSRGINALLYAVSRTHHSQDRRSLLGGILASFLVTLIGGFCLIVSLGAIAAMPAIFRLPFIVADPSRLLFFRWPALFVFSTLGFAFFYRFAPDRRPRRVRWIWPGAIVAALAWIVVSAAFSFYVENFGHYDVTFGTLTAAVILMLWLYNSILILVMGAIINAQLEFAFTPSDADH</sequence>
<comment type="subcellular location">
    <subcellularLocation>
        <location evidence="1">Cell membrane</location>
        <topology evidence="1">Multi-pass membrane protein</topology>
    </subcellularLocation>
</comment>
<gene>
    <name evidence="7" type="ORF">ML536_14140</name>
</gene>
<evidence type="ECO:0000313" key="8">
    <source>
        <dbReference type="Proteomes" id="UP001156140"/>
    </source>
</evidence>
<dbReference type="EMBL" id="JALAZD010000001">
    <property type="protein sequence ID" value="MCI0127965.1"/>
    <property type="molecule type" value="Genomic_DNA"/>
</dbReference>
<keyword evidence="5 6" id="KW-0472">Membrane</keyword>
<dbReference type="GO" id="GO:0005886">
    <property type="term" value="C:plasma membrane"/>
    <property type="evidence" value="ECO:0007669"/>
    <property type="project" value="UniProtKB-SubCell"/>
</dbReference>
<organism evidence="7 8">
    <name type="scientific">Paradevosia shaoguanensis</name>
    <dbReference type="NCBI Taxonomy" id="1335043"/>
    <lineage>
        <taxon>Bacteria</taxon>
        <taxon>Pseudomonadati</taxon>
        <taxon>Pseudomonadota</taxon>
        <taxon>Alphaproteobacteria</taxon>
        <taxon>Hyphomicrobiales</taxon>
        <taxon>Devosiaceae</taxon>
        <taxon>Paradevosia</taxon>
    </lineage>
</organism>
<evidence type="ECO:0000313" key="7">
    <source>
        <dbReference type="EMBL" id="MCI0127965.1"/>
    </source>
</evidence>
<dbReference type="PIRSF" id="PIRSF035875">
    <property type="entry name" value="RNase_BN"/>
    <property type="match status" value="1"/>
</dbReference>
<accession>A0AA41QN88</accession>
<dbReference type="AlphaFoldDB" id="A0AA41QN88"/>
<dbReference type="NCBIfam" id="TIGR00765">
    <property type="entry name" value="yihY_not_rbn"/>
    <property type="match status" value="1"/>
</dbReference>
<protein>
    <submittedName>
        <fullName evidence="7">YihY/virulence factor BrkB family protein</fullName>
    </submittedName>
</protein>
<feature type="transmembrane region" description="Helical" evidence="6">
    <location>
        <begin position="253"/>
        <end position="277"/>
    </location>
</feature>
<evidence type="ECO:0000256" key="2">
    <source>
        <dbReference type="ARBA" id="ARBA00022475"/>
    </source>
</evidence>
<name>A0AA41QN88_9HYPH</name>
<evidence type="ECO:0000256" key="6">
    <source>
        <dbReference type="SAM" id="Phobius"/>
    </source>
</evidence>
<keyword evidence="8" id="KW-1185">Reference proteome</keyword>
<feature type="transmembrane region" description="Helical" evidence="6">
    <location>
        <begin position="187"/>
        <end position="207"/>
    </location>
</feature>
<reference evidence="7" key="1">
    <citation type="submission" date="2022-03" db="EMBL/GenBank/DDBJ databases">
        <title>The complete genome sequence of a Methyloterrigena soli.</title>
        <authorList>
            <person name="Zi Z."/>
        </authorList>
    </citation>
    <scope>NUCLEOTIDE SEQUENCE</scope>
    <source>
        <strain evidence="7">M48</strain>
    </source>
</reference>
<keyword evidence="4 6" id="KW-1133">Transmembrane helix</keyword>
<dbReference type="PANTHER" id="PTHR30213">
    <property type="entry name" value="INNER MEMBRANE PROTEIN YHJD"/>
    <property type="match status" value="1"/>
</dbReference>
<evidence type="ECO:0000256" key="3">
    <source>
        <dbReference type="ARBA" id="ARBA00022692"/>
    </source>
</evidence>
<dbReference type="InterPro" id="IPR017039">
    <property type="entry name" value="Virul_fac_BrkB"/>
</dbReference>
<keyword evidence="3 6" id="KW-0812">Transmembrane</keyword>
<proteinExistence type="predicted"/>
<feature type="transmembrane region" description="Helical" evidence="6">
    <location>
        <begin position="141"/>
        <end position="167"/>
    </location>
</feature>
<evidence type="ECO:0000256" key="5">
    <source>
        <dbReference type="ARBA" id="ARBA00023136"/>
    </source>
</evidence>
<dbReference type="RefSeq" id="WP_035030556.1">
    <property type="nucleotide sequence ID" value="NZ_CP068983.1"/>
</dbReference>
<dbReference type="Proteomes" id="UP001156140">
    <property type="component" value="Unassembled WGS sequence"/>
</dbReference>
<dbReference type="Pfam" id="PF03631">
    <property type="entry name" value="Virul_fac_BrkB"/>
    <property type="match status" value="1"/>
</dbReference>
<dbReference type="PANTHER" id="PTHR30213:SF0">
    <property type="entry name" value="UPF0761 MEMBRANE PROTEIN YIHY"/>
    <property type="match status" value="1"/>
</dbReference>
<evidence type="ECO:0000256" key="1">
    <source>
        <dbReference type="ARBA" id="ARBA00004651"/>
    </source>
</evidence>
<feature type="transmembrane region" description="Helical" evidence="6">
    <location>
        <begin position="103"/>
        <end position="129"/>
    </location>
</feature>